<evidence type="ECO:0000256" key="1">
    <source>
        <dbReference type="ARBA" id="ARBA00004120"/>
    </source>
</evidence>
<evidence type="ECO:0000256" key="5">
    <source>
        <dbReference type="ARBA" id="ARBA00023054"/>
    </source>
</evidence>
<keyword evidence="7" id="KW-0966">Cell projection</keyword>
<comment type="subcellular location">
    <subcellularLocation>
        <location evidence="1">Cytoplasm</location>
        <location evidence="1">Cytoskeleton</location>
        <location evidence="1">Cilium basal body</location>
    </subcellularLocation>
    <subcellularLocation>
        <location evidence="2">Cytoplasm</location>
        <location evidence="2">Cytoskeleton</location>
        <location evidence="2">Microtubule organizing center</location>
        <location evidence="2">Centrosome</location>
    </subcellularLocation>
</comment>
<feature type="coiled-coil region" evidence="8">
    <location>
        <begin position="56"/>
        <end position="97"/>
    </location>
</feature>
<proteinExistence type="predicted"/>
<comment type="caution">
    <text evidence="9">The sequence shown here is derived from an EMBL/GenBank/DDBJ whole genome shotgun (WGS) entry which is preliminary data.</text>
</comment>
<evidence type="ECO:0000256" key="4">
    <source>
        <dbReference type="ARBA" id="ARBA00022794"/>
    </source>
</evidence>
<dbReference type="PANTHER" id="PTHR18879:SF20">
    <property type="entry name" value="CENTROSOMAL PROTEIN OF 290 KDA"/>
    <property type="match status" value="1"/>
</dbReference>
<protein>
    <submittedName>
        <fullName evidence="9">Uncharacterized protein</fullName>
    </submittedName>
</protein>
<keyword evidence="6" id="KW-0206">Cytoskeleton</keyword>
<reference evidence="9" key="1">
    <citation type="journal article" date="2023" name="Insect Mol. Biol.">
        <title>Genome sequencing provides insights into the evolution of gene families encoding plant cell wall-degrading enzymes in longhorned beetles.</title>
        <authorList>
            <person name="Shin N.R."/>
            <person name="Okamura Y."/>
            <person name="Kirsch R."/>
            <person name="Pauchet Y."/>
        </authorList>
    </citation>
    <scope>NUCLEOTIDE SEQUENCE</scope>
    <source>
        <strain evidence="9">MMC_N1</strain>
    </source>
</reference>
<keyword evidence="3" id="KW-0963">Cytoplasm</keyword>
<evidence type="ECO:0000256" key="3">
    <source>
        <dbReference type="ARBA" id="ARBA00022490"/>
    </source>
</evidence>
<keyword evidence="4" id="KW-0970">Cilium biogenesis/degradation</keyword>
<accession>A0ABQ9JWS3</accession>
<dbReference type="InterPro" id="IPR026201">
    <property type="entry name" value="Cep290"/>
</dbReference>
<evidence type="ECO:0000256" key="7">
    <source>
        <dbReference type="ARBA" id="ARBA00023273"/>
    </source>
</evidence>
<gene>
    <name evidence="9" type="ORF">NQ317_018189</name>
</gene>
<dbReference type="EMBL" id="JAPWTJ010000108">
    <property type="protein sequence ID" value="KAJ8982776.1"/>
    <property type="molecule type" value="Genomic_DNA"/>
</dbReference>
<evidence type="ECO:0000313" key="10">
    <source>
        <dbReference type="Proteomes" id="UP001162164"/>
    </source>
</evidence>
<keyword evidence="5 8" id="KW-0175">Coiled coil</keyword>
<evidence type="ECO:0000256" key="2">
    <source>
        <dbReference type="ARBA" id="ARBA00004300"/>
    </source>
</evidence>
<keyword evidence="10" id="KW-1185">Reference proteome</keyword>
<name>A0ABQ9JWS3_9CUCU</name>
<dbReference type="Proteomes" id="UP001162164">
    <property type="component" value="Unassembled WGS sequence"/>
</dbReference>
<evidence type="ECO:0000256" key="6">
    <source>
        <dbReference type="ARBA" id="ARBA00023212"/>
    </source>
</evidence>
<organism evidence="9 10">
    <name type="scientific">Molorchus minor</name>
    <dbReference type="NCBI Taxonomy" id="1323400"/>
    <lineage>
        <taxon>Eukaryota</taxon>
        <taxon>Metazoa</taxon>
        <taxon>Ecdysozoa</taxon>
        <taxon>Arthropoda</taxon>
        <taxon>Hexapoda</taxon>
        <taxon>Insecta</taxon>
        <taxon>Pterygota</taxon>
        <taxon>Neoptera</taxon>
        <taxon>Endopterygota</taxon>
        <taxon>Coleoptera</taxon>
        <taxon>Polyphaga</taxon>
        <taxon>Cucujiformia</taxon>
        <taxon>Chrysomeloidea</taxon>
        <taxon>Cerambycidae</taxon>
        <taxon>Lamiinae</taxon>
        <taxon>Monochamini</taxon>
        <taxon>Molorchus</taxon>
    </lineage>
</organism>
<evidence type="ECO:0000313" key="9">
    <source>
        <dbReference type="EMBL" id="KAJ8982776.1"/>
    </source>
</evidence>
<sequence>MEEFAAEIDARVDQWKTILDEKDAEIRELKSRLPQGSINSSISSLPNDDDLERSQINALQRALSERERTLLEVQSQLQLATKEMEESTEILKRLKLDRDQDVKKIKCLNDNVEEMKKTIEGGARTLSKFAGGSSLNEILGSMKKNGQVDLVVKIEELHELKSDNRAKEKQIIALVKACNDLQDTCDTFEEENGALRERLGISDDEPVDLTAYITKQKRRQREWDTLKKTNE</sequence>
<dbReference type="PANTHER" id="PTHR18879">
    <property type="entry name" value="CENTROSOMAL PROTEIN OF 290 KDA"/>
    <property type="match status" value="1"/>
</dbReference>
<evidence type="ECO:0000256" key="8">
    <source>
        <dbReference type="SAM" id="Coils"/>
    </source>
</evidence>